<accession>A0AAU8TLY3</accession>
<keyword evidence="1" id="KW-0812">Transmembrane</keyword>
<evidence type="ECO:0000313" key="3">
    <source>
        <dbReference type="Proteomes" id="UP000033099"/>
    </source>
</evidence>
<dbReference type="KEGG" id="pfb:VO64_2080"/>
<name>A0AAU8TLY3_9PSED</name>
<sequence>MVAVLLIYDPTSSGSALGQFLLFSAWLRGKPQMQRLSKRIS</sequence>
<dbReference type="EMBL" id="CP011117">
    <property type="protein sequence ID" value="AKA82626.1"/>
    <property type="molecule type" value="Genomic_DNA"/>
</dbReference>
<dbReference type="AlphaFoldDB" id="A0AAU8TLY3"/>
<feature type="transmembrane region" description="Helical" evidence="1">
    <location>
        <begin position="12"/>
        <end position="29"/>
    </location>
</feature>
<keyword evidence="1" id="KW-1133">Transmembrane helix</keyword>
<proteinExistence type="predicted"/>
<evidence type="ECO:0000256" key="1">
    <source>
        <dbReference type="SAM" id="Phobius"/>
    </source>
</evidence>
<reference evidence="2 3" key="1">
    <citation type="journal article" date="2015" name="Genome Announc.">
        <title>Complete Genome Sequence of Biocontrol Strain Pseudomonas fluorescens LBUM223.</title>
        <authorList>
            <person name="Roquigny R."/>
            <person name="Arseneault T."/>
            <person name="Gadkar V.J."/>
            <person name="Novinscak A."/>
            <person name="Joly D.L."/>
            <person name="Filion M."/>
        </authorList>
    </citation>
    <scope>NUCLEOTIDE SEQUENCE [LARGE SCALE GENOMIC DNA]</scope>
    <source>
        <strain evidence="2 3">LBUM223</strain>
    </source>
</reference>
<evidence type="ECO:0000313" key="2">
    <source>
        <dbReference type="EMBL" id="AKA82626.1"/>
    </source>
</evidence>
<gene>
    <name evidence="2" type="ORF">VO64_2080</name>
</gene>
<organism evidence="2 3">
    <name type="scientific">Pseudomonas synxantha</name>
    <dbReference type="NCBI Taxonomy" id="47883"/>
    <lineage>
        <taxon>Bacteria</taxon>
        <taxon>Pseudomonadati</taxon>
        <taxon>Pseudomonadota</taxon>
        <taxon>Gammaproteobacteria</taxon>
        <taxon>Pseudomonadales</taxon>
        <taxon>Pseudomonadaceae</taxon>
        <taxon>Pseudomonas</taxon>
    </lineage>
</organism>
<keyword evidence="1" id="KW-0472">Membrane</keyword>
<dbReference type="Proteomes" id="UP000033099">
    <property type="component" value="Chromosome"/>
</dbReference>
<protein>
    <submittedName>
        <fullName evidence="2">Uncharacterized protein</fullName>
    </submittedName>
</protein>